<sequence length="215" mass="24146">MSKAESEEEGFQGVGECSMNATLIDASQEAQLTTTTINETMIDGNEESQLTTTTMHATMIIKQQAQLVSKKAQRDAILRSIERIENFATQADGIMSEQAMSRIHRLEKCWEEFKMVANELRLLDDPCNADENDNILDEVDEHCLQIAVLIRAKTIKPPAPALEVKEIASGIHKNADEPSCHIKLPNLSLPVFNGNYDEWIPFRDIFFFFLGLTTS</sequence>
<evidence type="ECO:0000313" key="1">
    <source>
        <dbReference type="EnsemblMetazoa" id="AMAM018143-PA"/>
    </source>
</evidence>
<reference evidence="2" key="1">
    <citation type="submission" date="2013-09" db="EMBL/GenBank/DDBJ databases">
        <title>The Genome Sequence of Anopheles maculatus species B.</title>
        <authorList>
            <consortium name="The Broad Institute Genomics Platform"/>
            <person name="Neafsey D.E."/>
            <person name="Besansky N."/>
            <person name="Howell P."/>
            <person name="Walton C."/>
            <person name="Young S.K."/>
            <person name="Zeng Q."/>
            <person name="Gargeya S."/>
            <person name="Fitzgerald M."/>
            <person name="Haas B."/>
            <person name="Abouelleil A."/>
            <person name="Allen A.W."/>
            <person name="Alvarado L."/>
            <person name="Arachchi H.M."/>
            <person name="Berlin A.M."/>
            <person name="Chapman S.B."/>
            <person name="Gainer-Dewar J."/>
            <person name="Goldberg J."/>
            <person name="Griggs A."/>
            <person name="Gujja S."/>
            <person name="Hansen M."/>
            <person name="Howarth C."/>
            <person name="Imamovic A."/>
            <person name="Ireland A."/>
            <person name="Larimer J."/>
            <person name="McCowan C."/>
            <person name="Murphy C."/>
            <person name="Pearson M."/>
            <person name="Poon T.W."/>
            <person name="Priest M."/>
            <person name="Roberts A."/>
            <person name="Saif S."/>
            <person name="Shea T."/>
            <person name="Sisk P."/>
            <person name="Sykes S."/>
            <person name="Wortman J."/>
            <person name="Nusbaum C."/>
            <person name="Birren B."/>
        </authorList>
    </citation>
    <scope>NUCLEOTIDE SEQUENCE [LARGE SCALE GENOMIC DNA]</scope>
    <source>
        <strain evidence="2">maculatus3</strain>
    </source>
</reference>
<proteinExistence type="predicted"/>
<evidence type="ECO:0000313" key="2">
    <source>
        <dbReference type="Proteomes" id="UP000075901"/>
    </source>
</evidence>
<dbReference type="VEuPathDB" id="VectorBase:AMAM018143"/>
<dbReference type="EnsemblMetazoa" id="AMAM018143-RA">
    <property type="protein sequence ID" value="AMAM018143-PA"/>
    <property type="gene ID" value="AMAM018143"/>
</dbReference>
<accession>A0A182T274</accession>
<name>A0A182T274_9DIPT</name>
<reference evidence="1" key="2">
    <citation type="submission" date="2020-05" db="UniProtKB">
        <authorList>
            <consortium name="EnsemblMetazoa"/>
        </authorList>
    </citation>
    <scope>IDENTIFICATION</scope>
    <source>
        <strain evidence="1">maculatus3</strain>
    </source>
</reference>
<keyword evidence="2" id="KW-1185">Reference proteome</keyword>
<organism evidence="1 2">
    <name type="scientific">Anopheles maculatus</name>
    <dbReference type="NCBI Taxonomy" id="74869"/>
    <lineage>
        <taxon>Eukaryota</taxon>
        <taxon>Metazoa</taxon>
        <taxon>Ecdysozoa</taxon>
        <taxon>Arthropoda</taxon>
        <taxon>Hexapoda</taxon>
        <taxon>Insecta</taxon>
        <taxon>Pterygota</taxon>
        <taxon>Neoptera</taxon>
        <taxon>Endopterygota</taxon>
        <taxon>Diptera</taxon>
        <taxon>Nematocera</taxon>
        <taxon>Culicoidea</taxon>
        <taxon>Culicidae</taxon>
        <taxon>Anophelinae</taxon>
        <taxon>Anopheles</taxon>
        <taxon>Anopheles maculatus group</taxon>
    </lineage>
</organism>
<dbReference type="AlphaFoldDB" id="A0A182T274"/>
<protein>
    <submittedName>
        <fullName evidence="1">Uncharacterized protein</fullName>
    </submittedName>
</protein>
<dbReference type="Proteomes" id="UP000075901">
    <property type="component" value="Unassembled WGS sequence"/>
</dbReference>